<proteinExistence type="predicted"/>
<dbReference type="Proteomes" id="UP000184020">
    <property type="component" value="Unassembled WGS sequence"/>
</dbReference>
<keyword evidence="2" id="KW-1185">Reference proteome</keyword>
<dbReference type="AlphaFoldDB" id="A0A1M5N3Q9"/>
<evidence type="ECO:0000313" key="1">
    <source>
        <dbReference type="EMBL" id="SHG83809.1"/>
    </source>
</evidence>
<organism evidence="1 2">
    <name type="scientific">Flavobacterium micromati</name>
    <dbReference type="NCBI Taxonomy" id="229205"/>
    <lineage>
        <taxon>Bacteria</taxon>
        <taxon>Pseudomonadati</taxon>
        <taxon>Bacteroidota</taxon>
        <taxon>Flavobacteriia</taxon>
        <taxon>Flavobacteriales</taxon>
        <taxon>Flavobacteriaceae</taxon>
        <taxon>Flavobacterium</taxon>
    </lineage>
</organism>
<dbReference type="STRING" id="229205.SAMN05444372_110131"/>
<gene>
    <name evidence="1" type="ORF">SAMN05444372_110131</name>
</gene>
<evidence type="ECO:0000313" key="2">
    <source>
        <dbReference type="Proteomes" id="UP000184020"/>
    </source>
</evidence>
<protein>
    <submittedName>
        <fullName evidence="1">Uncharacterized protein</fullName>
    </submittedName>
</protein>
<reference evidence="2" key="1">
    <citation type="submission" date="2016-11" db="EMBL/GenBank/DDBJ databases">
        <authorList>
            <person name="Varghese N."/>
            <person name="Submissions S."/>
        </authorList>
    </citation>
    <scope>NUCLEOTIDE SEQUENCE [LARGE SCALE GENOMIC DNA]</scope>
    <source>
        <strain evidence="2">DSM 17659</strain>
    </source>
</reference>
<accession>A0A1M5N3Q9</accession>
<sequence length="45" mass="5222">MNAIGTLRRIHNNKNYYKAAQELIYGAEITYKILIKLQIVKFGPI</sequence>
<name>A0A1M5N3Q9_9FLAO</name>
<dbReference type="EMBL" id="FQWF01000010">
    <property type="protein sequence ID" value="SHG83809.1"/>
    <property type="molecule type" value="Genomic_DNA"/>
</dbReference>